<accession>A0A4W6E9P4</accession>
<protein>
    <recommendedName>
        <fullName evidence="3">Chemokine interleukin-8-like domain-containing protein</fullName>
    </recommendedName>
</protein>
<keyword evidence="1" id="KW-0202">Cytokine</keyword>
<evidence type="ECO:0000259" key="3">
    <source>
        <dbReference type="Pfam" id="PF00048"/>
    </source>
</evidence>
<dbReference type="InterPro" id="IPR001811">
    <property type="entry name" value="Chemokine_IL8-like_dom"/>
</dbReference>
<keyword evidence="5" id="KW-1185">Reference proteome</keyword>
<evidence type="ECO:0000313" key="4">
    <source>
        <dbReference type="Ensembl" id="ENSLCAP00010033871.1"/>
    </source>
</evidence>
<evidence type="ECO:0000256" key="1">
    <source>
        <dbReference type="ARBA" id="ARBA00022514"/>
    </source>
</evidence>
<dbReference type="GO" id="GO:0008009">
    <property type="term" value="F:chemokine activity"/>
    <property type="evidence" value="ECO:0007669"/>
    <property type="project" value="InterPro"/>
</dbReference>
<keyword evidence="2" id="KW-1133">Transmembrane helix</keyword>
<dbReference type="GO" id="GO:0005615">
    <property type="term" value="C:extracellular space"/>
    <property type="evidence" value="ECO:0007669"/>
    <property type="project" value="UniProtKB-KW"/>
</dbReference>
<sequence length="127" mass="14911">DNIGISNSVLLFGLFAEMFVIFFFEGAAKICCTQYQENPIPIKWLKYYINQDITDFCNIKATIFLTMKSRLVCIINSIVNKSNNFVLYHFKANKVNIFSNRLLTQFYKGLQHYTLLTGERLMFLYTF</sequence>
<dbReference type="SUPFAM" id="SSF54117">
    <property type="entry name" value="Interleukin 8-like chemokines"/>
    <property type="match status" value="1"/>
</dbReference>
<dbReference type="Gene3D" id="2.40.50.40">
    <property type="match status" value="1"/>
</dbReference>
<evidence type="ECO:0000256" key="2">
    <source>
        <dbReference type="SAM" id="Phobius"/>
    </source>
</evidence>
<dbReference type="Proteomes" id="UP000314980">
    <property type="component" value="Unassembled WGS sequence"/>
</dbReference>
<dbReference type="STRING" id="8187.ENSLCAP00010033871"/>
<feature type="transmembrane region" description="Helical" evidence="2">
    <location>
        <begin position="9"/>
        <end position="28"/>
    </location>
</feature>
<proteinExistence type="predicted"/>
<dbReference type="Ensembl" id="ENSLCAT00010034675.1">
    <property type="protein sequence ID" value="ENSLCAP00010033871.1"/>
    <property type="gene ID" value="ENSLCAG00010015903.1"/>
</dbReference>
<dbReference type="GO" id="GO:0006955">
    <property type="term" value="P:immune response"/>
    <property type="evidence" value="ECO:0007669"/>
    <property type="project" value="InterPro"/>
</dbReference>
<dbReference type="GeneTree" id="ENSGT01020000230600"/>
<dbReference type="InterPro" id="IPR036048">
    <property type="entry name" value="Interleukin_8-like_sf"/>
</dbReference>
<keyword evidence="2" id="KW-0472">Membrane</keyword>
<keyword evidence="2" id="KW-0812">Transmembrane</keyword>
<feature type="domain" description="Chemokine interleukin-8-like" evidence="3">
    <location>
        <begin position="31"/>
        <end position="74"/>
    </location>
</feature>
<organism evidence="4 5">
    <name type="scientific">Lates calcarifer</name>
    <name type="common">Barramundi</name>
    <name type="synonym">Holocentrus calcarifer</name>
    <dbReference type="NCBI Taxonomy" id="8187"/>
    <lineage>
        <taxon>Eukaryota</taxon>
        <taxon>Metazoa</taxon>
        <taxon>Chordata</taxon>
        <taxon>Craniata</taxon>
        <taxon>Vertebrata</taxon>
        <taxon>Euteleostomi</taxon>
        <taxon>Actinopterygii</taxon>
        <taxon>Neopterygii</taxon>
        <taxon>Teleostei</taxon>
        <taxon>Neoteleostei</taxon>
        <taxon>Acanthomorphata</taxon>
        <taxon>Carangaria</taxon>
        <taxon>Carangaria incertae sedis</taxon>
        <taxon>Centropomidae</taxon>
        <taxon>Lates</taxon>
    </lineage>
</organism>
<dbReference type="AlphaFoldDB" id="A0A4W6E9P4"/>
<evidence type="ECO:0000313" key="5">
    <source>
        <dbReference type="Proteomes" id="UP000314980"/>
    </source>
</evidence>
<reference evidence="4" key="2">
    <citation type="submission" date="2025-08" db="UniProtKB">
        <authorList>
            <consortium name="Ensembl"/>
        </authorList>
    </citation>
    <scope>IDENTIFICATION</scope>
</reference>
<reference evidence="4" key="3">
    <citation type="submission" date="2025-09" db="UniProtKB">
        <authorList>
            <consortium name="Ensembl"/>
        </authorList>
    </citation>
    <scope>IDENTIFICATION</scope>
</reference>
<name>A0A4W6E9P4_LATCA</name>
<reference evidence="5" key="1">
    <citation type="submission" date="2015-09" db="EMBL/GenBank/DDBJ databases">
        <authorList>
            <person name="Sai Rama Sridatta P."/>
        </authorList>
    </citation>
    <scope>NUCLEOTIDE SEQUENCE [LARGE SCALE GENOMIC DNA]</scope>
</reference>
<dbReference type="InParanoid" id="A0A4W6E9P4"/>
<dbReference type="Pfam" id="PF00048">
    <property type="entry name" value="IL8"/>
    <property type="match status" value="1"/>
</dbReference>